<comment type="similarity">
    <text evidence="1">Belongs to the protein kinase superfamily. CAMK Ser/Thr protein kinase family. Tribbles subfamily.</text>
</comment>
<dbReference type="Gene3D" id="1.10.510.10">
    <property type="entry name" value="Transferase(Phosphotransferase) domain 1"/>
    <property type="match status" value="1"/>
</dbReference>
<feature type="region of interest" description="Disordered" evidence="2">
    <location>
        <begin position="1"/>
        <end position="23"/>
    </location>
</feature>
<dbReference type="PROSITE" id="PS50011">
    <property type="entry name" value="PROTEIN_KINASE_DOM"/>
    <property type="match status" value="1"/>
</dbReference>
<dbReference type="GO" id="GO:0005634">
    <property type="term" value="C:nucleus"/>
    <property type="evidence" value="ECO:0007669"/>
    <property type="project" value="TreeGrafter"/>
</dbReference>
<dbReference type="Pfam" id="PF00069">
    <property type="entry name" value="Pkinase"/>
    <property type="match status" value="1"/>
</dbReference>
<accession>A0A3R7QGG3</accession>
<dbReference type="Proteomes" id="UP000283509">
    <property type="component" value="Unassembled WGS sequence"/>
</dbReference>
<reference evidence="4 5" key="1">
    <citation type="submission" date="2018-04" db="EMBL/GenBank/DDBJ databases">
        <authorList>
            <person name="Zhang X."/>
            <person name="Yuan J."/>
            <person name="Li F."/>
            <person name="Xiang J."/>
        </authorList>
    </citation>
    <scope>NUCLEOTIDE SEQUENCE [LARGE SCALE GENOMIC DNA]</scope>
    <source>
        <tissue evidence="4">Muscle</tissue>
    </source>
</reference>
<dbReference type="PANTHER" id="PTHR22961:SF13">
    <property type="entry name" value="TRIBBLES"/>
    <property type="match status" value="1"/>
</dbReference>
<dbReference type="GO" id="GO:0005524">
    <property type="term" value="F:ATP binding"/>
    <property type="evidence" value="ECO:0007669"/>
    <property type="project" value="InterPro"/>
</dbReference>
<evidence type="ECO:0000313" key="4">
    <source>
        <dbReference type="EMBL" id="ROT66628.1"/>
    </source>
</evidence>
<dbReference type="InterPro" id="IPR011009">
    <property type="entry name" value="Kinase-like_dom_sf"/>
</dbReference>
<feature type="domain" description="Protein kinase" evidence="3">
    <location>
        <begin position="1"/>
        <end position="218"/>
    </location>
</feature>
<feature type="compositionally biased region" description="Basic and acidic residues" evidence="2">
    <location>
        <begin position="221"/>
        <end position="232"/>
    </location>
</feature>
<feature type="non-terminal residue" evidence="4">
    <location>
        <position position="1"/>
    </location>
</feature>
<proteinExistence type="inferred from homology"/>
<reference evidence="4 5" key="2">
    <citation type="submission" date="2019-01" db="EMBL/GenBank/DDBJ databases">
        <title>The decoding of complex shrimp genome reveals the adaptation for benthos swimmer, frequently molting mechanism and breeding impact on genome.</title>
        <authorList>
            <person name="Sun Y."/>
            <person name="Gao Y."/>
            <person name="Yu Y."/>
        </authorList>
    </citation>
    <scope>NUCLEOTIDE SEQUENCE [LARGE SCALE GENOMIC DNA]</scope>
    <source>
        <tissue evidence="4">Muscle</tissue>
    </source>
</reference>
<dbReference type="GO" id="GO:0032436">
    <property type="term" value="P:positive regulation of proteasomal ubiquitin-dependent protein catabolic process"/>
    <property type="evidence" value="ECO:0007669"/>
    <property type="project" value="TreeGrafter"/>
</dbReference>
<protein>
    <submittedName>
        <fullName evidence="4">Tribbles-like protein</fullName>
    </submittedName>
</protein>
<dbReference type="SUPFAM" id="SSF56112">
    <property type="entry name" value="Protein kinase-like (PK-like)"/>
    <property type="match status" value="1"/>
</dbReference>
<dbReference type="PANTHER" id="PTHR22961">
    <property type="entry name" value="SER/THR PROTEIN KINASE-TRB"/>
    <property type="match status" value="1"/>
</dbReference>
<evidence type="ECO:0000256" key="2">
    <source>
        <dbReference type="SAM" id="MobiDB-lite"/>
    </source>
</evidence>
<dbReference type="InterPro" id="IPR000719">
    <property type="entry name" value="Prot_kinase_dom"/>
</dbReference>
<organism evidence="4 5">
    <name type="scientific">Penaeus vannamei</name>
    <name type="common">Whiteleg shrimp</name>
    <name type="synonym">Litopenaeus vannamei</name>
    <dbReference type="NCBI Taxonomy" id="6689"/>
    <lineage>
        <taxon>Eukaryota</taxon>
        <taxon>Metazoa</taxon>
        <taxon>Ecdysozoa</taxon>
        <taxon>Arthropoda</taxon>
        <taxon>Crustacea</taxon>
        <taxon>Multicrustacea</taxon>
        <taxon>Malacostraca</taxon>
        <taxon>Eumalacostraca</taxon>
        <taxon>Eucarida</taxon>
        <taxon>Decapoda</taxon>
        <taxon>Dendrobranchiata</taxon>
        <taxon>Penaeoidea</taxon>
        <taxon>Penaeidae</taxon>
        <taxon>Penaeus</taxon>
    </lineage>
</organism>
<sequence length="266" mass="29434">AGGPRRARPCGAPRSHGGLRGRACAHRDGGVSVQATGVGWYSPPTHGDLHSYVRVRRRLREAEAQRLFTKVAATVAECHEAGLVLRDLKLRKFVFTDSDRQQVCLESLEDSVLVGDEDWLQDKHGCPAYVAPEILTSSSYSGRAADMWGLGVMLYTMLVGRYPFHDSDTSSLFAKIRCGEFKVPEWVSSRARHLITALLRRDPARRLAVQDVLSHPWLTRPPRDHPLRDPTDHTVPTMFLQSPSHRSQSPKASSAAASHAPSLFGL</sequence>
<gene>
    <name evidence="4" type="ORF">C7M84_015351</name>
</gene>
<dbReference type="EMBL" id="QCYY01002916">
    <property type="protein sequence ID" value="ROT66628.1"/>
    <property type="molecule type" value="Genomic_DNA"/>
</dbReference>
<evidence type="ECO:0000313" key="5">
    <source>
        <dbReference type="Proteomes" id="UP000283509"/>
    </source>
</evidence>
<dbReference type="OrthoDB" id="410920at2759"/>
<dbReference type="GO" id="GO:0004672">
    <property type="term" value="F:protein kinase activity"/>
    <property type="evidence" value="ECO:0007669"/>
    <property type="project" value="InterPro"/>
</dbReference>
<feature type="region of interest" description="Disordered" evidence="2">
    <location>
        <begin position="219"/>
        <end position="266"/>
    </location>
</feature>
<keyword evidence="5" id="KW-1185">Reference proteome</keyword>
<dbReference type="GO" id="GO:0031434">
    <property type="term" value="F:mitogen-activated protein kinase kinase binding"/>
    <property type="evidence" value="ECO:0007669"/>
    <property type="project" value="TreeGrafter"/>
</dbReference>
<dbReference type="InterPro" id="IPR024104">
    <property type="entry name" value="Tribbles/Ser_Thr_kinase_40"/>
</dbReference>
<dbReference type="AlphaFoldDB" id="A0A3R7QGG3"/>
<evidence type="ECO:0000259" key="3">
    <source>
        <dbReference type="PROSITE" id="PS50011"/>
    </source>
</evidence>
<feature type="compositionally biased region" description="Low complexity" evidence="2">
    <location>
        <begin position="249"/>
        <end position="266"/>
    </location>
</feature>
<dbReference type="SMART" id="SM00220">
    <property type="entry name" value="S_TKc"/>
    <property type="match status" value="1"/>
</dbReference>
<dbReference type="STRING" id="6689.A0A3R7QGG3"/>
<comment type="caution">
    <text evidence="4">The sequence shown here is derived from an EMBL/GenBank/DDBJ whole genome shotgun (WGS) entry which is preliminary data.</text>
</comment>
<dbReference type="FunFam" id="1.10.510.10:FF:000153">
    <property type="entry name" value="Tribbles homolog 2"/>
    <property type="match status" value="1"/>
</dbReference>
<name>A0A3R7QGG3_PENVA</name>
<evidence type="ECO:0000256" key="1">
    <source>
        <dbReference type="ARBA" id="ARBA00038180"/>
    </source>
</evidence>